<sequence>MRVFGNGLFGALTGLTLWVCCPTGGQAGTAEPSPHGLSIASISAMVGVDVNLDDTGGYGLYASLPDIRSALAWLGITQLRSGLPANADSNFQSYQQAAWIESLSQSGDSFALVFPHRDQGIAFETQQLDRLFAGVGGEFDGPPMRPGALRIIEGLNEIDNLSPSPGLAAATTWQRQLFCLTRQADFCPAGSVDPHVAGALVASFTSNGPVAATATPGAGFPADLANDHPYVMPSNNYQRSVLDTITDADTSVYGFNPLQGSTIAGISTESGAYVEPTDASRNDLGYLNGFDDGTRAIKVLDSLLDHVLLGQISYVYQLFDNYETPDNPVVDSDNRYGLFIATGTTDAQGQPGYIPTAAATAIHNLLGFTALPGVMASPGGNNCLPYTLAGLPDGAQSLLVQVNDSGTYAIVLWWDNPLDWNKDAHVPVPVSARPVTIDLADDAFGWVFDAIGGGGPIAGFGGTSEISLALGDDPLVVVVNTSNPGRACP</sequence>
<evidence type="ECO:0000313" key="2">
    <source>
        <dbReference type="Proteomes" id="UP000557688"/>
    </source>
</evidence>
<proteinExistence type="predicted"/>
<comment type="caution">
    <text evidence="1">The sequence shown here is derived from an EMBL/GenBank/DDBJ whole genome shotgun (WGS) entry which is preliminary data.</text>
</comment>
<reference evidence="1 2" key="1">
    <citation type="submission" date="2020-08" db="EMBL/GenBank/DDBJ databases">
        <title>Genomic Encyclopedia of Type Strains, Phase III (KMG-III): the genomes of soil and plant-associated and newly described type strains.</title>
        <authorList>
            <person name="Whitman W."/>
        </authorList>
    </citation>
    <scope>NUCLEOTIDE SEQUENCE [LARGE SCALE GENOMIC DNA]</scope>
    <source>
        <strain evidence="1 2">CECT 8088</strain>
    </source>
</reference>
<name>A0A839V1B3_9PROT</name>
<keyword evidence="2" id="KW-1185">Reference proteome</keyword>
<gene>
    <name evidence="1" type="ORF">FHR90_001215</name>
</gene>
<evidence type="ECO:0000313" key="1">
    <source>
        <dbReference type="EMBL" id="MBB3173392.1"/>
    </source>
</evidence>
<dbReference type="AlphaFoldDB" id="A0A839V1B3"/>
<accession>A0A839V1B3</accession>
<dbReference type="Proteomes" id="UP000557688">
    <property type="component" value="Unassembled WGS sequence"/>
</dbReference>
<dbReference type="RefSeq" id="WP_183274922.1">
    <property type="nucleotide sequence ID" value="NZ_JABXXQ010000212.1"/>
</dbReference>
<organism evidence="1 2">
    <name type="scientific">Endobacter medicaginis</name>
    <dbReference type="NCBI Taxonomy" id="1181271"/>
    <lineage>
        <taxon>Bacteria</taxon>
        <taxon>Pseudomonadati</taxon>
        <taxon>Pseudomonadota</taxon>
        <taxon>Alphaproteobacteria</taxon>
        <taxon>Acetobacterales</taxon>
        <taxon>Acetobacteraceae</taxon>
        <taxon>Endobacter</taxon>
    </lineage>
</organism>
<dbReference type="EMBL" id="JACHXV010000004">
    <property type="protein sequence ID" value="MBB3173392.1"/>
    <property type="molecule type" value="Genomic_DNA"/>
</dbReference>
<protein>
    <submittedName>
        <fullName evidence="1">Uncharacterized protein</fullName>
    </submittedName>
</protein>